<evidence type="ECO:0000313" key="2">
    <source>
        <dbReference type="EMBL" id="CAE8587532.1"/>
    </source>
</evidence>
<dbReference type="EMBL" id="CAJNNV010002644">
    <property type="protein sequence ID" value="CAE8587532.1"/>
    <property type="molecule type" value="Genomic_DNA"/>
</dbReference>
<feature type="region of interest" description="Disordered" evidence="1">
    <location>
        <begin position="1"/>
        <end position="56"/>
    </location>
</feature>
<proteinExistence type="predicted"/>
<evidence type="ECO:0000256" key="1">
    <source>
        <dbReference type="SAM" id="MobiDB-lite"/>
    </source>
</evidence>
<sequence>MAAHGSGTSRGKRKKLPRNPTPPKQRPPLGSGPLDAAKAQKAKLQKPSPDRKSGKAIAMPLTHVGVKYGPLTGKKAAFDPLASPKALGIFGKQGPGNTAGHRHHLEKVRHAAATASNLEGPILRSIRVRSAWRRSSGRSNILHPLSQKDFFEGHFGRRALLLQHGPFHAPVLTKASAAKLLKNYSLGINAYAIDQQVWAGR</sequence>
<name>A0A813DPG6_POLGL</name>
<keyword evidence="4" id="KW-1185">Reference proteome</keyword>
<accession>A0A813DPG6</accession>
<dbReference type="Proteomes" id="UP000654075">
    <property type="component" value="Unassembled WGS sequence"/>
</dbReference>
<comment type="caution">
    <text evidence="2">The sequence shown here is derived from an EMBL/GenBank/DDBJ whole genome shotgun (WGS) entry which is preliminary data.</text>
</comment>
<organism evidence="2 4">
    <name type="scientific">Polarella glacialis</name>
    <name type="common">Dinoflagellate</name>
    <dbReference type="NCBI Taxonomy" id="89957"/>
    <lineage>
        <taxon>Eukaryota</taxon>
        <taxon>Sar</taxon>
        <taxon>Alveolata</taxon>
        <taxon>Dinophyceae</taxon>
        <taxon>Suessiales</taxon>
        <taxon>Suessiaceae</taxon>
        <taxon>Polarella</taxon>
    </lineage>
</organism>
<evidence type="ECO:0000313" key="4">
    <source>
        <dbReference type="Proteomes" id="UP000654075"/>
    </source>
</evidence>
<reference evidence="2" key="1">
    <citation type="submission" date="2021-02" db="EMBL/GenBank/DDBJ databases">
        <authorList>
            <person name="Dougan E. K."/>
            <person name="Rhodes N."/>
            <person name="Thang M."/>
            <person name="Chan C."/>
        </authorList>
    </citation>
    <scope>NUCLEOTIDE SEQUENCE</scope>
</reference>
<dbReference type="Proteomes" id="UP000626109">
    <property type="component" value="Unassembled WGS sequence"/>
</dbReference>
<gene>
    <name evidence="2" type="ORF">PGLA1383_LOCUS6369</name>
    <name evidence="3" type="ORF">PGLA2088_LOCUS4962</name>
</gene>
<protein>
    <submittedName>
        <fullName evidence="2">Uncharacterized protein</fullName>
    </submittedName>
</protein>
<dbReference type="AlphaFoldDB" id="A0A813DPG6"/>
<evidence type="ECO:0000313" key="3">
    <source>
        <dbReference type="EMBL" id="CAE8646619.1"/>
    </source>
</evidence>
<dbReference type="EMBL" id="CAJNNW010004630">
    <property type="protein sequence ID" value="CAE8646619.1"/>
    <property type="molecule type" value="Genomic_DNA"/>
</dbReference>